<keyword evidence="6" id="KW-0285">Flavoprotein</keyword>
<dbReference type="EMBL" id="MU864385">
    <property type="protein sequence ID" value="KAK4188651.1"/>
    <property type="molecule type" value="Genomic_DNA"/>
</dbReference>
<dbReference type="Proteomes" id="UP001302126">
    <property type="component" value="Unassembled WGS sequence"/>
</dbReference>
<dbReference type="InterPro" id="IPR015865">
    <property type="entry name" value="Riboflavin_kinase_bac/euk"/>
</dbReference>
<dbReference type="SUPFAM" id="SSF82114">
    <property type="entry name" value="Riboflavin kinase-like"/>
    <property type="match status" value="1"/>
</dbReference>
<comment type="caution">
    <text evidence="16">The sequence shown here is derived from an EMBL/GenBank/DDBJ whole genome shotgun (WGS) entry which is preliminary data.</text>
</comment>
<name>A0AAN6WVB9_9PEZI</name>
<dbReference type="PANTHER" id="PTHR22749:SF6">
    <property type="entry name" value="RIBOFLAVIN KINASE"/>
    <property type="match status" value="1"/>
</dbReference>
<evidence type="ECO:0000256" key="12">
    <source>
        <dbReference type="ARBA" id="ARBA00029960"/>
    </source>
</evidence>
<evidence type="ECO:0000256" key="13">
    <source>
        <dbReference type="ARBA" id="ARBA00047880"/>
    </source>
</evidence>
<accession>A0AAN6WVB9</accession>
<dbReference type="GO" id="GO:0005524">
    <property type="term" value="F:ATP binding"/>
    <property type="evidence" value="ECO:0007669"/>
    <property type="project" value="UniProtKB-KW"/>
</dbReference>
<comment type="catalytic activity">
    <reaction evidence="13">
        <text>riboflavin + ATP = FMN + ADP + H(+)</text>
        <dbReference type="Rhea" id="RHEA:14357"/>
        <dbReference type="ChEBI" id="CHEBI:15378"/>
        <dbReference type="ChEBI" id="CHEBI:30616"/>
        <dbReference type="ChEBI" id="CHEBI:57986"/>
        <dbReference type="ChEBI" id="CHEBI:58210"/>
        <dbReference type="ChEBI" id="CHEBI:456216"/>
        <dbReference type="EC" id="2.7.1.26"/>
    </reaction>
</comment>
<dbReference type="GO" id="GO:0008531">
    <property type="term" value="F:riboflavin kinase activity"/>
    <property type="evidence" value="ECO:0007669"/>
    <property type="project" value="UniProtKB-EC"/>
</dbReference>
<protein>
    <recommendedName>
        <fullName evidence="5">Riboflavin kinase</fullName>
        <ecNumber evidence="4">2.7.1.26</ecNumber>
    </recommendedName>
    <alternativeName>
        <fullName evidence="12">Flavin mononucleotide kinase 1</fullName>
    </alternativeName>
</protein>
<evidence type="ECO:0000259" key="15">
    <source>
        <dbReference type="SMART" id="SM00904"/>
    </source>
</evidence>
<keyword evidence="9" id="KW-0547">Nucleotide-binding</keyword>
<evidence type="ECO:0000256" key="9">
    <source>
        <dbReference type="ARBA" id="ARBA00022741"/>
    </source>
</evidence>
<evidence type="ECO:0000256" key="11">
    <source>
        <dbReference type="ARBA" id="ARBA00022840"/>
    </source>
</evidence>
<dbReference type="SMART" id="SM00904">
    <property type="entry name" value="Flavokinase"/>
    <property type="match status" value="1"/>
</dbReference>
<keyword evidence="7" id="KW-0288">FMN</keyword>
<evidence type="ECO:0000256" key="3">
    <source>
        <dbReference type="ARBA" id="ARBA00010108"/>
    </source>
</evidence>
<feature type="domain" description="Riboflavin kinase" evidence="15">
    <location>
        <begin position="463"/>
        <end position="607"/>
    </location>
</feature>
<evidence type="ECO:0000256" key="8">
    <source>
        <dbReference type="ARBA" id="ARBA00022679"/>
    </source>
</evidence>
<keyword evidence="11" id="KW-0067">ATP-binding</keyword>
<comment type="function">
    <text evidence="1">Catalyzes the phosphorylation of riboflavin (vitamin B2) to form flavin mononucleotide (FMN) coenzyme.</text>
</comment>
<proteinExistence type="inferred from homology"/>
<feature type="compositionally biased region" description="Pro residues" evidence="14">
    <location>
        <begin position="142"/>
        <end position="156"/>
    </location>
</feature>
<comment type="similarity">
    <text evidence="3">Belongs to the flavokinase family.</text>
</comment>
<evidence type="ECO:0000256" key="6">
    <source>
        <dbReference type="ARBA" id="ARBA00022630"/>
    </source>
</evidence>
<feature type="compositionally biased region" description="Pro residues" evidence="14">
    <location>
        <begin position="12"/>
        <end position="26"/>
    </location>
</feature>
<dbReference type="Gene3D" id="2.40.30.30">
    <property type="entry name" value="Riboflavin kinase-like"/>
    <property type="match status" value="1"/>
</dbReference>
<feature type="compositionally biased region" description="Pro residues" evidence="14">
    <location>
        <begin position="64"/>
        <end position="81"/>
    </location>
</feature>
<gene>
    <name evidence="16" type="ORF">QBC35DRAFT_381959</name>
</gene>
<dbReference type="Pfam" id="PF01687">
    <property type="entry name" value="Flavokinase"/>
    <property type="match status" value="1"/>
</dbReference>
<evidence type="ECO:0000256" key="7">
    <source>
        <dbReference type="ARBA" id="ARBA00022643"/>
    </source>
</evidence>
<feature type="region of interest" description="Disordered" evidence="14">
    <location>
        <begin position="1"/>
        <end position="177"/>
    </location>
</feature>
<dbReference type="EC" id="2.7.1.26" evidence="4"/>
<organism evidence="16 17">
    <name type="scientific">Podospora australis</name>
    <dbReference type="NCBI Taxonomy" id="1536484"/>
    <lineage>
        <taxon>Eukaryota</taxon>
        <taxon>Fungi</taxon>
        <taxon>Dikarya</taxon>
        <taxon>Ascomycota</taxon>
        <taxon>Pezizomycotina</taxon>
        <taxon>Sordariomycetes</taxon>
        <taxon>Sordariomycetidae</taxon>
        <taxon>Sordariales</taxon>
        <taxon>Podosporaceae</taxon>
        <taxon>Podospora</taxon>
    </lineage>
</organism>
<dbReference type="PANTHER" id="PTHR22749">
    <property type="entry name" value="RIBOFLAVIN KINASE/FMN ADENYLYLTRANSFERASE"/>
    <property type="match status" value="1"/>
</dbReference>
<dbReference type="GO" id="GO:0005739">
    <property type="term" value="C:mitochondrion"/>
    <property type="evidence" value="ECO:0007669"/>
    <property type="project" value="TreeGrafter"/>
</dbReference>
<evidence type="ECO:0000256" key="2">
    <source>
        <dbReference type="ARBA" id="ARBA00005201"/>
    </source>
</evidence>
<dbReference type="AlphaFoldDB" id="A0AAN6WVB9"/>
<keyword evidence="8" id="KW-0808">Transferase</keyword>
<evidence type="ECO:0000313" key="17">
    <source>
        <dbReference type="Proteomes" id="UP001302126"/>
    </source>
</evidence>
<keyword evidence="17" id="KW-1185">Reference proteome</keyword>
<comment type="pathway">
    <text evidence="2">Cofactor biosynthesis; FMN biosynthesis; FMN from riboflavin (ATP route): step 1/1.</text>
</comment>
<reference evidence="16" key="1">
    <citation type="journal article" date="2023" name="Mol. Phylogenet. Evol.">
        <title>Genome-scale phylogeny and comparative genomics of the fungal order Sordariales.</title>
        <authorList>
            <person name="Hensen N."/>
            <person name="Bonometti L."/>
            <person name="Westerberg I."/>
            <person name="Brannstrom I.O."/>
            <person name="Guillou S."/>
            <person name="Cros-Aarteil S."/>
            <person name="Calhoun S."/>
            <person name="Haridas S."/>
            <person name="Kuo A."/>
            <person name="Mondo S."/>
            <person name="Pangilinan J."/>
            <person name="Riley R."/>
            <person name="LaButti K."/>
            <person name="Andreopoulos B."/>
            <person name="Lipzen A."/>
            <person name="Chen C."/>
            <person name="Yan M."/>
            <person name="Daum C."/>
            <person name="Ng V."/>
            <person name="Clum A."/>
            <person name="Steindorff A."/>
            <person name="Ohm R.A."/>
            <person name="Martin F."/>
            <person name="Silar P."/>
            <person name="Natvig D.O."/>
            <person name="Lalanne C."/>
            <person name="Gautier V."/>
            <person name="Ament-Velasquez S.L."/>
            <person name="Kruys A."/>
            <person name="Hutchinson M.I."/>
            <person name="Powell A.J."/>
            <person name="Barry K."/>
            <person name="Miller A.N."/>
            <person name="Grigoriev I.V."/>
            <person name="Debuchy R."/>
            <person name="Gladieux P."/>
            <person name="Hiltunen Thoren M."/>
            <person name="Johannesson H."/>
        </authorList>
    </citation>
    <scope>NUCLEOTIDE SEQUENCE</scope>
    <source>
        <strain evidence="16">PSN309</strain>
    </source>
</reference>
<evidence type="ECO:0000256" key="5">
    <source>
        <dbReference type="ARBA" id="ARBA00017394"/>
    </source>
</evidence>
<evidence type="ECO:0000313" key="16">
    <source>
        <dbReference type="EMBL" id="KAK4188651.1"/>
    </source>
</evidence>
<evidence type="ECO:0000256" key="14">
    <source>
        <dbReference type="SAM" id="MobiDB-lite"/>
    </source>
</evidence>
<evidence type="ECO:0000256" key="10">
    <source>
        <dbReference type="ARBA" id="ARBA00022777"/>
    </source>
</evidence>
<reference evidence="16" key="2">
    <citation type="submission" date="2023-05" db="EMBL/GenBank/DDBJ databases">
        <authorList>
            <consortium name="Lawrence Berkeley National Laboratory"/>
            <person name="Steindorff A."/>
            <person name="Hensen N."/>
            <person name="Bonometti L."/>
            <person name="Westerberg I."/>
            <person name="Brannstrom I.O."/>
            <person name="Guillou S."/>
            <person name="Cros-Aarteil S."/>
            <person name="Calhoun S."/>
            <person name="Haridas S."/>
            <person name="Kuo A."/>
            <person name="Mondo S."/>
            <person name="Pangilinan J."/>
            <person name="Riley R."/>
            <person name="Labutti K."/>
            <person name="Andreopoulos B."/>
            <person name="Lipzen A."/>
            <person name="Chen C."/>
            <person name="Yanf M."/>
            <person name="Daum C."/>
            <person name="Ng V."/>
            <person name="Clum A."/>
            <person name="Ohm R."/>
            <person name="Martin F."/>
            <person name="Silar P."/>
            <person name="Natvig D."/>
            <person name="Lalanne C."/>
            <person name="Gautier V."/>
            <person name="Ament-Velasquez S.L."/>
            <person name="Kruys A."/>
            <person name="Hutchinson M.I."/>
            <person name="Powell A.J."/>
            <person name="Barry K."/>
            <person name="Miller A.N."/>
            <person name="Grigoriev I.V."/>
            <person name="Debuchy R."/>
            <person name="Gladieux P."/>
            <person name="Thoren M.H."/>
            <person name="Johannesson H."/>
        </authorList>
    </citation>
    <scope>NUCLEOTIDE SEQUENCE</scope>
    <source>
        <strain evidence="16">PSN309</strain>
    </source>
</reference>
<feature type="compositionally biased region" description="Pro residues" evidence="14">
    <location>
        <begin position="37"/>
        <end position="50"/>
    </location>
</feature>
<evidence type="ECO:0000256" key="1">
    <source>
        <dbReference type="ARBA" id="ARBA00003572"/>
    </source>
</evidence>
<sequence>MDHPSCLQVGRGPPPTPPSGPPPPYSAFPTEPTSWEPEPPQPRPEAPPLPAKVSLYDNNVGVSLPPPPPPPPRPPRPPPLPLRVNVYDGNTGGDATLSLRPVTRGEDGSGSSGLSPQFGPPPTPRLRTQNSMPDLSRYGPRSPGPSPLSPGPPPGVGPAATFGPGITPGPSKTSQFLQGALSEARHFAGGLIPHPTESTKHYTILRHSSPLLFYRGPKTSVEISIFSAPDYPIPADRTIWMQQRGFSGDSGMKVKALFGSTDDWLNVTPAILAGPAELNQNTDRAWRRDIDKAARKLLKEKGPKKAHIPRETHVIRIPEASDDGYFRLHLCTGGEGIPVVVGGELSSNPNTKTKRRKILCTSPVFRVASTSTDSSVFRGASLTTLPLEAAAFVGSRAILARAAPVIAPIEAGLDRVRPGLIASAAGSFAYETAHEKAQSSRGGLPALSPISRFVSAQDDPGILPPFPFQLQGKVTRGTGRSTSELGIPTANLQTPITPDSLRFSLNKGVYIGWTTFVPQTKSEWQPPVFHKSLISICPSPYGIRIKVAPEPQVTVHLLHEFPSSFVGAELKVLIMGFLRESAHPSTPLEQRLVSVSQDVHMALSCLDRPNWSPDHGAVMLKQKKSERSMGERFFDAKEKVAGKVPLPSVQLHNMGIRVGDGEERDRLHGQGGYWIRR</sequence>
<dbReference type="GO" id="GO:0009398">
    <property type="term" value="P:FMN biosynthetic process"/>
    <property type="evidence" value="ECO:0007669"/>
    <property type="project" value="TreeGrafter"/>
</dbReference>
<dbReference type="InterPro" id="IPR023465">
    <property type="entry name" value="Riboflavin_kinase_dom_sf"/>
</dbReference>
<dbReference type="InterPro" id="IPR023468">
    <property type="entry name" value="Riboflavin_kinase"/>
</dbReference>
<dbReference type="GO" id="GO:0009231">
    <property type="term" value="P:riboflavin biosynthetic process"/>
    <property type="evidence" value="ECO:0007669"/>
    <property type="project" value="InterPro"/>
</dbReference>
<keyword evidence="10" id="KW-0418">Kinase</keyword>
<evidence type="ECO:0000256" key="4">
    <source>
        <dbReference type="ARBA" id="ARBA00012105"/>
    </source>
</evidence>